<dbReference type="InterPro" id="IPR036291">
    <property type="entry name" value="NAD(P)-bd_dom_sf"/>
</dbReference>
<comment type="caution">
    <text evidence="2">The sequence shown here is derived from an EMBL/GenBank/DDBJ whole genome shotgun (WGS) entry which is preliminary data.</text>
</comment>
<dbReference type="Proteomes" id="UP000664332">
    <property type="component" value="Unassembled WGS sequence"/>
</dbReference>
<name>A0A939IYL7_9CORY</name>
<protein>
    <submittedName>
        <fullName evidence="2">SDR family oxidoreductase</fullName>
    </submittedName>
</protein>
<evidence type="ECO:0000313" key="2">
    <source>
        <dbReference type="EMBL" id="MBN9645248.1"/>
    </source>
</evidence>
<proteinExistence type="predicted"/>
<dbReference type="InterPro" id="IPR016040">
    <property type="entry name" value="NAD(P)-bd_dom"/>
</dbReference>
<dbReference type="AlphaFoldDB" id="A0A939IYL7"/>
<evidence type="ECO:0000259" key="1">
    <source>
        <dbReference type="Pfam" id="PF13460"/>
    </source>
</evidence>
<dbReference type="EMBL" id="JAFLEQ010000017">
    <property type="protein sequence ID" value="MBN9645248.1"/>
    <property type="molecule type" value="Genomic_DNA"/>
</dbReference>
<sequence length="84" mass="9238">MFTAYWDSKREADDDLRNSGLEWTIIKPARLTDDAPTDMVRTSINDEPNGDKSVSRADVAGFTTNLILSGELATGEIDLFTVEG</sequence>
<accession>A0A939IYL7</accession>
<gene>
    <name evidence="2" type="ORF">JZY06_11590</name>
</gene>
<organism evidence="2 3">
    <name type="scientific">Corynebacterium mendelii</name>
    <dbReference type="NCBI Taxonomy" id="2765362"/>
    <lineage>
        <taxon>Bacteria</taxon>
        <taxon>Bacillati</taxon>
        <taxon>Actinomycetota</taxon>
        <taxon>Actinomycetes</taxon>
        <taxon>Mycobacteriales</taxon>
        <taxon>Corynebacteriaceae</taxon>
        <taxon>Corynebacterium</taxon>
    </lineage>
</organism>
<dbReference type="Pfam" id="PF13460">
    <property type="entry name" value="NAD_binding_10"/>
    <property type="match status" value="1"/>
</dbReference>
<feature type="domain" description="NAD(P)-binding" evidence="1">
    <location>
        <begin position="1"/>
        <end position="67"/>
    </location>
</feature>
<reference evidence="2" key="1">
    <citation type="submission" date="2021-03" db="EMBL/GenBank/DDBJ databases">
        <authorList>
            <person name="Sun Q."/>
        </authorList>
    </citation>
    <scope>NUCLEOTIDE SEQUENCE</scope>
    <source>
        <strain evidence="2">CCM 8862</strain>
    </source>
</reference>
<dbReference type="SUPFAM" id="SSF51735">
    <property type="entry name" value="NAD(P)-binding Rossmann-fold domains"/>
    <property type="match status" value="1"/>
</dbReference>
<evidence type="ECO:0000313" key="3">
    <source>
        <dbReference type="Proteomes" id="UP000664332"/>
    </source>
</evidence>
<keyword evidence="3" id="KW-1185">Reference proteome</keyword>
<dbReference type="Gene3D" id="3.40.50.720">
    <property type="entry name" value="NAD(P)-binding Rossmann-like Domain"/>
    <property type="match status" value="1"/>
</dbReference>